<evidence type="ECO:0000256" key="2">
    <source>
        <dbReference type="SAM" id="SignalP"/>
    </source>
</evidence>
<keyword evidence="1" id="KW-0812">Transmembrane</keyword>
<dbReference type="Proteomes" id="UP000562254">
    <property type="component" value="Unassembled WGS sequence"/>
</dbReference>
<gene>
    <name evidence="3" type="ORF">FHS88_000418</name>
</gene>
<accession>A0A840XIN6</accession>
<proteinExistence type="predicted"/>
<dbReference type="RefSeq" id="WP_184480797.1">
    <property type="nucleotide sequence ID" value="NZ_JAAEDJ010000106.1"/>
</dbReference>
<feature type="transmembrane region" description="Helical" evidence="1">
    <location>
        <begin position="216"/>
        <end position="236"/>
    </location>
</feature>
<keyword evidence="2" id="KW-0732">Signal</keyword>
<comment type="caution">
    <text evidence="3">The sequence shown here is derived from an EMBL/GenBank/DDBJ whole genome shotgun (WGS) entry which is preliminary data.</text>
</comment>
<keyword evidence="1" id="KW-1133">Transmembrane helix</keyword>
<feature type="signal peptide" evidence="2">
    <location>
        <begin position="1"/>
        <end position="26"/>
    </location>
</feature>
<protein>
    <recommendedName>
        <fullName evidence="5">PEP-CTERM protein-sorting domain-containing protein</fullName>
    </recommendedName>
</protein>
<evidence type="ECO:0000256" key="1">
    <source>
        <dbReference type="SAM" id="Phobius"/>
    </source>
</evidence>
<evidence type="ECO:0008006" key="5">
    <source>
        <dbReference type="Google" id="ProtNLM"/>
    </source>
</evidence>
<dbReference type="AlphaFoldDB" id="A0A840XIN6"/>
<organism evidence="3 4">
    <name type="scientific">Neoroseomonas alkaliterrae</name>
    <dbReference type="NCBI Taxonomy" id="1452450"/>
    <lineage>
        <taxon>Bacteria</taxon>
        <taxon>Pseudomonadati</taxon>
        <taxon>Pseudomonadota</taxon>
        <taxon>Alphaproteobacteria</taxon>
        <taxon>Acetobacterales</taxon>
        <taxon>Acetobacteraceae</taxon>
        <taxon>Neoroseomonas</taxon>
    </lineage>
</organism>
<dbReference type="EMBL" id="JACIJE010000001">
    <property type="protein sequence ID" value="MBB5688308.1"/>
    <property type="molecule type" value="Genomic_DNA"/>
</dbReference>
<evidence type="ECO:0000313" key="4">
    <source>
        <dbReference type="Proteomes" id="UP000562254"/>
    </source>
</evidence>
<feature type="chain" id="PRO_5032473973" description="PEP-CTERM protein-sorting domain-containing protein" evidence="2">
    <location>
        <begin position="27"/>
        <end position="241"/>
    </location>
</feature>
<sequence>MGFQHIIKAGSAALLLTIGTAGSGSAAPLTFFGEDLGQGETVRLAATPNADAARNAFFANLVGVGTETFEGFAAGTGAPLAVSFGAAGTATLGGSGSVASVPTGTNGVGRYPISGDKYWETGQNFTITFSDPVAAFGFYGIDIGDFGGQVTLTLAGGGAQTINVPNTVNGRGGGVLYFGIIETLTFTAITFGNTAAGTDFFGFDDFSIGSLEQVRIPAPAALGLFGIALAGLGMAMRRRAA</sequence>
<keyword evidence="1" id="KW-0472">Membrane</keyword>
<evidence type="ECO:0000313" key="3">
    <source>
        <dbReference type="EMBL" id="MBB5688308.1"/>
    </source>
</evidence>
<keyword evidence="4" id="KW-1185">Reference proteome</keyword>
<reference evidence="3 4" key="1">
    <citation type="submission" date="2020-08" db="EMBL/GenBank/DDBJ databases">
        <title>Genomic Encyclopedia of Type Strains, Phase IV (KMG-IV): sequencing the most valuable type-strain genomes for metagenomic binning, comparative biology and taxonomic classification.</title>
        <authorList>
            <person name="Goeker M."/>
        </authorList>
    </citation>
    <scope>NUCLEOTIDE SEQUENCE [LARGE SCALE GENOMIC DNA]</scope>
    <source>
        <strain evidence="3 4">DSM 25895</strain>
    </source>
</reference>
<name>A0A840XIN6_9PROT</name>